<gene>
    <name evidence="3" type="ORF">HLB09_10755</name>
</gene>
<evidence type="ECO:0000313" key="3">
    <source>
        <dbReference type="EMBL" id="NNH23561.1"/>
    </source>
</evidence>
<evidence type="ECO:0000259" key="2">
    <source>
        <dbReference type="PROSITE" id="PS50975"/>
    </source>
</evidence>
<dbReference type="PANTHER" id="PTHR39217">
    <property type="match status" value="1"/>
</dbReference>
<sequence length="289" mass="30700">MLATCRDLPDLDAEGQGLVRALRGRGADARPAVWDDGGEDWAAADLVVVRSTWDYVPRRADLLAWAERVAAVTALENPPDLLRWSTDKTYLEDLRAAGLPVVPSALLAPGDGEEHPFLDREHVVKPTVSAGSKDTLRLGAEEAERSRAHVRAIHASGRTALVQPYLAGVDDHGETAVVLLDGRLSHAARKGPLLRRSADLVDGLFAPEEITAREPSAAEADVARRALEVVRARTGATPLYARVDLLPSPDGPLLLELELAEPSLFLEVAPGATEALATAVLARAASPGG</sequence>
<protein>
    <recommendedName>
        <fullName evidence="2">ATP-grasp domain-containing protein</fullName>
    </recommendedName>
</protein>
<keyword evidence="1" id="KW-0067">ATP-binding</keyword>
<evidence type="ECO:0000313" key="4">
    <source>
        <dbReference type="Proteomes" id="UP000555552"/>
    </source>
</evidence>
<evidence type="ECO:0000256" key="1">
    <source>
        <dbReference type="PROSITE-ProRule" id="PRU00409"/>
    </source>
</evidence>
<name>A0A849BLN4_9ACTN</name>
<dbReference type="Gene3D" id="3.30.470.20">
    <property type="entry name" value="ATP-grasp fold, B domain"/>
    <property type="match status" value="1"/>
</dbReference>
<dbReference type="InterPro" id="IPR053191">
    <property type="entry name" value="DcsG_Biosynth_Enzyme"/>
</dbReference>
<dbReference type="GO" id="GO:0005524">
    <property type="term" value="F:ATP binding"/>
    <property type="evidence" value="ECO:0007669"/>
    <property type="project" value="UniProtKB-UniRule"/>
</dbReference>
<keyword evidence="4" id="KW-1185">Reference proteome</keyword>
<comment type="caution">
    <text evidence="3">The sequence shown here is derived from an EMBL/GenBank/DDBJ whole genome shotgun (WGS) entry which is preliminary data.</text>
</comment>
<accession>A0A849BLN4</accession>
<dbReference type="EMBL" id="JABEMA010000161">
    <property type="protein sequence ID" value="NNH23561.1"/>
    <property type="molecule type" value="Genomic_DNA"/>
</dbReference>
<feature type="domain" description="ATP-grasp" evidence="2">
    <location>
        <begin position="91"/>
        <end position="286"/>
    </location>
</feature>
<dbReference type="GO" id="GO:0046872">
    <property type="term" value="F:metal ion binding"/>
    <property type="evidence" value="ECO:0007669"/>
    <property type="project" value="InterPro"/>
</dbReference>
<reference evidence="3 4" key="1">
    <citation type="submission" date="2020-05" db="EMBL/GenBank/DDBJ databases">
        <title>MicrobeNet Type strains.</title>
        <authorList>
            <person name="Nicholson A.C."/>
        </authorList>
    </citation>
    <scope>NUCLEOTIDE SEQUENCE [LARGE SCALE GENOMIC DNA]</scope>
    <source>
        <strain evidence="3 4">JCM 14547</strain>
    </source>
</reference>
<proteinExistence type="predicted"/>
<dbReference type="InterPro" id="IPR011761">
    <property type="entry name" value="ATP-grasp"/>
</dbReference>
<dbReference type="PANTHER" id="PTHR39217:SF1">
    <property type="entry name" value="GLUTATHIONE SYNTHETASE"/>
    <property type="match status" value="1"/>
</dbReference>
<organism evidence="3 4">
    <name type="scientific">Pseudokineococcus marinus</name>
    <dbReference type="NCBI Taxonomy" id="351215"/>
    <lineage>
        <taxon>Bacteria</taxon>
        <taxon>Bacillati</taxon>
        <taxon>Actinomycetota</taxon>
        <taxon>Actinomycetes</taxon>
        <taxon>Kineosporiales</taxon>
        <taxon>Kineosporiaceae</taxon>
        <taxon>Pseudokineococcus</taxon>
    </lineage>
</organism>
<dbReference type="SUPFAM" id="SSF56059">
    <property type="entry name" value="Glutathione synthetase ATP-binding domain-like"/>
    <property type="match status" value="1"/>
</dbReference>
<dbReference type="AlphaFoldDB" id="A0A849BLN4"/>
<dbReference type="PROSITE" id="PS50975">
    <property type="entry name" value="ATP_GRASP"/>
    <property type="match status" value="1"/>
</dbReference>
<keyword evidence="1" id="KW-0547">Nucleotide-binding</keyword>
<dbReference type="Proteomes" id="UP000555552">
    <property type="component" value="Unassembled WGS sequence"/>
</dbReference>